<reference evidence="1 2" key="1">
    <citation type="submission" date="2020-04" db="EMBL/GenBank/DDBJ databases">
        <authorList>
            <person name="Wallbank WR R."/>
            <person name="Pardo Diaz C."/>
            <person name="Kozak K."/>
            <person name="Martin S."/>
            <person name="Jiggins C."/>
            <person name="Moest M."/>
            <person name="Warren A I."/>
            <person name="Byers J.R.P. K."/>
            <person name="Montejo-Kovacevich G."/>
            <person name="Yen C E."/>
        </authorList>
    </citation>
    <scope>NUCLEOTIDE SEQUENCE [LARGE SCALE GENOMIC DNA]</scope>
</reference>
<dbReference type="OrthoDB" id="421276at2759"/>
<name>A0A8S1AL95_ARCPL</name>
<accession>A0A8S1AL95</accession>
<protein>
    <submittedName>
        <fullName evidence="1">Uncharacterized protein</fullName>
    </submittedName>
</protein>
<keyword evidence="2" id="KW-1185">Reference proteome</keyword>
<evidence type="ECO:0000313" key="1">
    <source>
        <dbReference type="EMBL" id="CAB3247586.1"/>
    </source>
</evidence>
<gene>
    <name evidence="1" type="ORF">APLA_LOCUS11334</name>
</gene>
<proteinExistence type="predicted"/>
<sequence length="120" mass="13317">MSGENSWCSYQKALATTGVENFKHDYTPLPLDVIEAIKPIYEDLSKDELLERCLVGFNQNVNESLNQLIWRIALKKLSGSRQIVEFASYVAACTFNEGAGAFLTFLSDMNVSVSPPPPNV</sequence>
<dbReference type="EMBL" id="CADEBC010000531">
    <property type="protein sequence ID" value="CAB3247586.1"/>
    <property type="molecule type" value="Genomic_DNA"/>
</dbReference>
<dbReference type="AlphaFoldDB" id="A0A8S1AL95"/>
<comment type="caution">
    <text evidence="1">The sequence shown here is derived from an EMBL/GenBank/DDBJ whole genome shotgun (WGS) entry which is preliminary data.</text>
</comment>
<dbReference type="Proteomes" id="UP000494106">
    <property type="component" value="Unassembled WGS sequence"/>
</dbReference>
<evidence type="ECO:0000313" key="2">
    <source>
        <dbReference type="Proteomes" id="UP000494106"/>
    </source>
</evidence>
<organism evidence="1 2">
    <name type="scientific">Arctia plantaginis</name>
    <name type="common">Wood tiger moth</name>
    <name type="synonym">Phalaena plantaginis</name>
    <dbReference type="NCBI Taxonomy" id="874455"/>
    <lineage>
        <taxon>Eukaryota</taxon>
        <taxon>Metazoa</taxon>
        <taxon>Ecdysozoa</taxon>
        <taxon>Arthropoda</taxon>
        <taxon>Hexapoda</taxon>
        <taxon>Insecta</taxon>
        <taxon>Pterygota</taxon>
        <taxon>Neoptera</taxon>
        <taxon>Endopterygota</taxon>
        <taxon>Lepidoptera</taxon>
        <taxon>Glossata</taxon>
        <taxon>Ditrysia</taxon>
        <taxon>Noctuoidea</taxon>
        <taxon>Erebidae</taxon>
        <taxon>Arctiinae</taxon>
        <taxon>Arctia</taxon>
    </lineage>
</organism>